<gene>
    <name evidence="2" type="ORF">P857_195</name>
</gene>
<dbReference type="AlphaFoldDB" id="W2V1K5"/>
<proteinExistence type="predicted"/>
<comment type="caution">
    <text evidence="2">The sequence shown here is derived from an EMBL/GenBank/DDBJ whole genome shotgun (WGS) entry which is preliminary data.</text>
</comment>
<dbReference type="EMBL" id="AXCJ01000003">
    <property type="protein sequence ID" value="ETO91542.1"/>
    <property type="molecule type" value="Genomic_DNA"/>
</dbReference>
<evidence type="ECO:0000313" key="2">
    <source>
        <dbReference type="EMBL" id="ETO91542.1"/>
    </source>
</evidence>
<sequence>MPGESIQPAENLANLNTAAHHAETAKSHGSSLEAVGALQQAFSEGNAQQASPLDVMNPGQAAIIAYLENMQNVKLEMDGLFKIVENIKEAISAISSEFGSSASVNSIFSALSGPLLGSAPLSDIIINSDIPGAQASAELNSLAHDVAEAYPTQQQPVQDIGSAPSQDHGYGR</sequence>
<organism evidence="2 3">
    <name type="scientific">Candidatus Xenolissoclinum pacificiensis L6</name>
    <dbReference type="NCBI Taxonomy" id="1401685"/>
    <lineage>
        <taxon>Bacteria</taxon>
        <taxon>Pseudomonadati</taxon>
        <taxon>Pseudomonadota</taxon>
        <taxon>Alphaproteobacteria</taxon>
        <taxon>Rickettsiales</taxon>
        <taxon>Anaplasmataceae</taxon>
        <taxon>Candidatus Xenolissoclinum</taxon>
    </lineage>
</organism>
<evidence type="ECO:0000256" key="1">
    <source>
        <dbReference type="SAM" id="MobiDB-lite"/>
    </source>
</evidence>
<dbReference type="Proteomes" id="UP000018951">
    <property type="component" value="Unassembled WGS sequence"/>
</dbReference>
<accession>W2V1K5</accession>
<feature type="region of interest" description="Disordered" evidence="1">
    <location>
        <begin position="150"/>
        <end position="172"/>
    </location>
</feature>
<reference evidence="2 3" key="1">
    <citation type="journal article" date="2013" name="PLoS ONE">
        <title>Bacterial endosymbiosis in a chordate host: long-term co-evolution and conservation of secondary metabolism.</title>
        <authorList>
            <person name="Kwan J.C."/>
            <person name="Schmidt E.W."/>
        </authorList>
    </citation>
    <scope>NUCLEOTIDE SEQUENCE [LARGE SCALE GENOMIC DNA]</scope>
    <source>
        <strain evidence="3">L6</strain>
    </source>
</reference>
<keyword evidence="3" id="KW-1185">Reference proteome</keyword>
<protein>
    <submittedName>
        <fullName evidence="2">Uncharacterized protein</fullName>
    </submittedName>
</protein>
<name>W2V1K5_9RICK</name>
<evidence type="ECO:0000313" key="3">
    <source>
        <dbReference type="Proteomes" id="UP000018951"/>
    </source>
</evidence>